<evidence type="ECO:0000256" key="5">
    <source>
        <dbReference type="ARBA" id="ARBA00023136"/>
    </source>
</evidence>
<dbReference type="STRING" id="472759.Nhal_2124"/>
<keyword evidence="5" id="KW-0472">Membrane</keyword>
<dbReference type="CAZy" id="GT2">
    <property type="family name" value="Glycosyltransferase Family 2"/>
</dbReference>
<comment type="subcellular location">
    <subcellularLocation>
        <location evidence="1">Cell membrane</location>
    </subcellularLocation>
</comment>
<evidence type="ECO:0000259" key="6">
    <source>
        <dbReference type="Pfam" id="PF00535"/>
    </source>
</evidence>
<evidence type="ECO:0000256" key="4">
    <source>
        <dbReference type="ARBA" id="ARBA00022679"/>
    </source>
</evidence>
<evidence type="ECO:0000313" key="7">
    <source>
        <dbReference type="EMBL" id="ADE15223.1"/>
    </source>
</evidence>
<dbReference type="PANTHER" id="PTHR43646">
    <property type="entry name" value="GLYCOSYLTRANSFERASE"/>
    <property type="match status" value="1"/>
</dbReference>
<dbReference type="HOGENOM" id="CLU_025996_17_3_6"/>
<dbReference type="InterPro" id="IPR026461">
    <property type="entry name" value="Trfase_2_rSAM/seldom_assoc"/>
</dbReference>
<dbReference type="GO" id="GO:0016757">
    <property type="term" value="F:glycosyltransferase activity"/>
    <property type="evidence" value="ECO:0007669"/>
    <property type="project" value="UniProtKB-KW"/>
</dbReference>
<keyword evidence="2" id="KW-1003">Cell membrane</keyword>
<dbReference type="Proteomes" id="UP000001844">
    <property type="component" value="Chromosome"/>
</dbReference>
<evidence type="ECO:0000313" key="8">
    <source>
        <dbReference type="Proteomes" id="UP000001844"/>
    </source>
</evidence>
<gene>
    <name evidence="7" type="ordered locus">Nhal_2124</name>
</gene>
<dbReference type="Pfam" id="PF00535">
    <property type="entry name" value="Glycos_transf_2"/>
    <property type="match status" value="1"/>
</dbReference>
<dbReference type="NCBIfam" id="TIGR04283">
    <property type="entry name" value="glyco_like_mftF"/>
    <property type="match status" value="1"/>
</dbReference>
<feature type="domain" description="Glycosyltransferase 2-like" evidence="6">
    <location>
        <begin position="50"/>
        <end position="166"/>
    </location>
</feature>
<dbReference type="EMBL" id="CP001798">
    <property type="protein sequence ID" value="ADE15223.1"/>
    <property type="molecule type" value="Genomic_DNA"/>
</dbReference>
<dbReference type="GO" id="GO:0005886">
    <property type="term" value="C:plasma membrane"/>
    <property type="evidence" value="ECO:0007669"/>
    <property type="project" value="UniProtKB-SubCell"/>
</dbReference>
<dbReference type="SUPFAM" id="SSF53448">
    <property type="entry name" value="Nucleotide-diphospho-sugar transferases"/>
    <property type="match status" value="1"/>
</dbReference>
<protein>
    <submittedName>
        <fullName evidence="7">Glycosyl transferase family 2</fullName>
    </submittedName>
</protein>
<evidence type="ECO:0000256" key="1">
    <source>
        <dbReference type="ARBA" id="ARBA00004236"/>
    </source>
</evidence>
<dbReference type="eggNOG" id="COG1215">
    <property type="taxonomic scope" value="Bacteria"/>
</dbReference>
<dbReference type="InterPro" id="IPR001173">
    <property type="entry name" value="Glyco_trans_2-like"/>
</dbReference>
<name>D5C500_NITHN</name>
<dbReference type="Gene3D" id="3.90.550.10">
    <property type="entry name" value="Spore Coat Polysaccharide Biosynthesis Protein SpsA, Chain A"/>
    <property type="match status" value="1"/>
</dbReference>
<dbReference type="CDD" id="cd02522">
    <property type="entry name" value="GT_2_like_a"/>
    <property type="match status" value="1"/>
</dbReference>
<keyword evidence="3" id="KW-0328">Glycosyltransferase</keyword>
<evidence type="ECO:0000256" key="3">
    <source>
        <dbReference type="ARBA" id="ARBA00022676"/>
    </source>
</evidence>
<keyword evidence="8" id="KW-1185">Reference proteome</keyword>
<proteinExistence type="predicted"/>
<dbReference type="PANTHER" id="PTHR43646:SF2">
    <property type="entry name" value="GLYCOSYLTRANSFERASE 2-LIKE DOMAIN-CONTAINING PROTEIN"/>
    <property type="match status" value="1"/>
</dbReference>
<dbReference type="InterPro" id="IPR029044">
    <property type="entry name" value="Nucleotide-diphossugar_trans"/>
</dbReference>
<organism evidence="7 8">
    <name type="scientific">Nitrosococcus halophilus (strain Nc4)</name>
    <dbReference type="NCBI Taxonomy" id="472759"/>
    <lineage>
        <taxon>Bacteria</taxon>
        <taxon>Pseudomonadati</taxon>
        <taxon>Pseudomonadota</taxon>
        <taxon>Gammaproteobacteria</taxon>
        <taxon>Chromatiales</taxon>
        <taxon>Chromatiaceae</taxon>
        <taxon>Nitrosococcus</taxon>
    </lineage>
</organism>
<evidence type="ECO:0000256" key="2">
    <source>
        <dbReference type="ARBA" id="ARBA00022475"/>
    </source>
</evidence>
<accession>D5C500</accession>
<reference evidence="8" key="1">
    <citation type="submission" date="2010-04" db="EMBL/GenBank/DDBJ databases">
        <title>Complete genome sequence of Nitrosococcus halophilus Nc4, a salt-adapted, aerobic obligate ammonia-oxidizing sulfur purple bacterium.</title>
        <authorList>
            <consortium name="US DOE Joint Genome Institute"/>
            <person name="Campbell M.A."/>
            <person name="Malfatti S.A."/>
            <person name="Chain P.S.G."/>
            <person name="Heidelberg J.F."/>
            <person name="Ward B.B."/>
            <person name="Klotz M.G."/>
        </authorList>
    </citation>
    <scope>NUCLEOTIDE SEQUENCE [LARGE SCALE GENOMIC DNA]</scope>
    <source>
        <strain evidence="8">Nc4</strain>
    </source>
</reference>
<keyword evidence="4 7" id="KW-0808">Transferase</keyword>
<sequence length="272" mass="30215">MNAVDYTNLYTKRQGNCPLILRLARAAIGSKFHATPPRGINQAIQISMISVIIPAYNEEKALPATLDCLFNQPGVFEVILVDGGSVDRTQEIAKAHDSIQLLSSPKGRASQMNAGAARARGDWLLFLHADTLLPEDALMTIDALDGNIAAGGFRHRFSGQNGSLRLISLMDNFRCRSTRIIYGDQAMFVRQRLFQELGGFPDQPILEDIAFCQQLIQVTQPILMESTVVTDSRKFIKKGIWRSTGQVVLIQLCVTLRLPIPRTALTFFQDVR</sequence>
<dbReference type="AlphaFoldDB" id="D5C500"/>
<dbReference type="KEGG" id="nhl:Nhal_2124"/>